<comment type="catalytic activity">
    <reaction evidence="1">
        <text>Hydrolysis of proteins and small molecule substrates at -Asn-|-Xaa- bonds.</text>
        <dbReference type="EC" id="3.4.22.34"/>
    </reaction>
</comment>
<dbReference type="InterPro" id="IPR001096">
    <property type="entry name" value="Peptidase_C13"/>
</dbReference>
<dbReference type="PRINTS" id="PR00776">
    <property type="entry name" value="HEMOGLOBNASE"/>
</dbReference>
<comment type="caution">
    <text evidence="11">The sequence shown here is derived from an EMBL/GenBank/DDBJ whole genome shotgun (WGS) entry which is preliminary data.</text>
</comment>
<comment type="similarity">
    <text evidence="2">Belongs to the peptidase C13 family.</text>
</comment>
<evidence type="ECO:0000256" key="4">
    <source>
        <dbReference type="ARBA" id="ARBA00022670"/>
    </source>
</evidence>
<evidence type="ECO:0000256" key="6">
    <source>
        <dbReference type="ARBA" id="ARBA00022801"/>
    </source>
</evidence>
<dbReference type="EMBL" id="BMAO01016789">
    <property type="protein sequence ID" value="GFR11116.1"/>
    <property type="molecule type" value="Genomic_DNA"/>
</dbReference>
<feature type="chain" id="PRO_5036462699" description="legumain" evidence="9">
    <location>
        <begin position="21"/>
        <end position="442"/>
    </location>
</feature>
<accession>A0A8X6GTN5</accession>
<keyword evidence="7" id="KW-0788">Thiol protease</keyword>
<feature type="signal peptide" evidence="9">
    <location>
        <begin position="1"/>
        <end position="20"/>
    </location>
</feature>
<dbReference type="Gene3D" id="3.40.50.1460">
    <property type="match status" value="1"/>
</dbReference>
<evidence type="ECO:0000256" key="9">
    <source>
        <dbReference type="SAM" id="SignalP"/>
    </source>
</evidence>
<dbReference type="InterPro" id="IPR043577">
    <property type="entry name" value="AE"/>
</dbReference>
<dbReference type="FunFam" id="3.40.50.1460:FF:000006">
    <property type="entry name" value="Legumain"/>
    <property type="match status" value="1"/>
</dbReference>
<dbReference type="PIRSF" id="PIRSF019663">
    <property type="entry name" value="Legumain"/>
    <property type="match status" value="1"/>
</dbReference>
<dbReference type="PANTHER" id="PTHR12000:SF42">
    <property type="entry name" value="LEGUMAIN"/>
    <property type="match status" value="1"/>
</dbReference>
<dbReference type="GO" id="GO:0005773">
    <property type="term" value="C:vacuole"/>
    <property type="evidence" value="ECO:0007669"/>
    <property type="project" value="GOC"/>
</dbReference>
<dbReference type="InterPro" id="IPR048501">
    <property type="entry name" value="Legum_prodom"/>
</dbReference>
<keyword evidence="12" id="KW-1185">Reference proteome</keyword>
<reference evidence="11" key="1">
    <citation type="submission" date="2020-07" db="EMBL/GenBank/DDBJ databases">
        <title>Multicomponent nature underlies the extraordinary mechanical properties of spider dragline silk.</title>
        <authorList>
            <person name="Kono N."/>
            <person name="Nakamura H."/>
            <person name="Mori M."/>
            <person name="Yoshida Y."/>
            <person name="Ohtoshi R."/>
            <person name="Malay A.D."/>
            <person name="Moran D.A.P."/>
            <person name="Tomita M."/>
            <person name="Numata K."/>
            <person name="Arakawa K."/>
        </authorList>
    </citation>
    <scope>NUCLEOTIDE SEQUENCE</scope>
</reference>
<dbReference type="AlphaFoldDB" id="A0A8X6GTN5"/>
<evidence type="ECO:0000256" key="8">
    <source>
        <dbReference type="PIRSR" id="PIRSR019663-1"/>
    </source>
</evidence>
<dbReference type="GO" id="GO:0006624">
    <property type="term" value="P:vacuolar protein processing"/>
    <property type="evidence" value="ECO:0007669"/>
    <property type="project" value="TreeGrafter"/>
</dbReference>
<dbReference type="CDD" id="cd21115">
    <property type="entry name" value="legumain_C"/>
    <property type="match status" value="1"/>
</dbReference>
<keyword evidence="4" id="KW-0645">Protease</keyword>
<dbReference type="GO" id="GO:0004197">
    <property type="term" value="F:cysteine-type endopeptidase activity"/>
    <property type="evidence" value="ECO:0007669"/>
    <property type="project" value="UniProtKB-EC"/>
</dbReference>
<feature type="domain" description="Legumain prodomain" evidence="10">
    <location>
        <begin position="339"/>
        <end position="433"/>
    </location>
</feature>
<dbReference type="Pfam" id="PF20985">
    <property type="entry name" value="Legum_prodom"/>
    <property type="match status" value="1"/>
</dbReference>
<feature type="active site" description="Nucleophile" evidence="8">
    <location>
        <position position="197"/>
    </location>
</feature>
<dbReference type="GO" id="GO:0051603">
    <property type="term" value="P:proteolysis involved in protein catabolic process"/>
    <property type="evidence" value="ECO:0007669"/>
    <property type="project" value="InterPro"/>
</dbReference>
<sequence>MFYRTFSLLLLVAFPTIIFAFSENAHEYLENPKNGKLWAVLVAGSNGWENYRHQADVCHSYQVLRNHGIPDERIIVMMEDDLANNIANPTPGIIINHPKGRDVYKGVPKDYIGKAVTPKNFMAVLKGKKHALDGHGSGKVLKSGPNDHVFIYFADHGAPGLIAFPDGDLTAKDLNQTIHYMYEKKMYGKMVFYIEACESGSMFEDVLPRNINVFATTAANGDESSYACYYDSERETFLGDYYSVNWLEDSDKEVLTQETLHQQFKIVKSETHKSHVQEFGDLKMGQMHVSEFQGRKNAEPIILPKVEMDPVRSRDVPIEIVKRKYMKSDSVNEQAIILKKLNKMLRNRQFLSDKVSEIVTEIFHDQKQETDIKEKHYKLRNFDCYDKIRKYFNEECFSLSKNDYALDFMYILVNLCEKGVAPGRTMMAMERVCVHPPVYGIV</sequence>
<evidence type="ECO:0000256" key="3">
    <source>
        <dbReference type="ARBA" id="ARBA00012628"/>
    </source>
</evidence>
<organism evidence="11 12">
    <name type="scientific">Trichonephila clavata</name>
    <name type="common">Joro spider</name>
    <name type="synonym">Nephila clavata</name>
    <dbReference type="NCBI Taxonomy" id="2740835"/>
    <lineage>
        <taxon>Eukaryota</taxon>
        <taxon>Metazoa</taxon>
        <taxon>Ecdysozoa</taxon>
        <taxon>Arthropoda</taxon>
        <taxon>Chelicerata</taxon>
        <taxon>Arachnida</taxon>
        <taxon>Araneae</taxon>
        <taxon>Araneomorphae</taxon>
        <taxon>Entelegynae</taxon>
        <taxon>Araneoidea</taxon>
        <taxon>Nephilidae</taxon>
        <taxon>Trichonephila</taxon>
    </lineage>
</organism>
<dbReference type="Proteomes" id="UP000887116">
    <property type="component" value="Unassembled WGS sequence"/>
</dbReference>
<evidence type="ECO:0000256" key="2">
    <source>
        <dbReference type="ARBA" id="ARBA00009941"/>
    </source>
</evidence>
<evidence type="ECO:0000313" key="11">
    <source>
        <dbReference type="EMBL" id="GFR11116.1"/>
    </source>
</evidence>
<dbReference type="Gene3D" id="1.10.132.130">
    <property type="match status" value="1"/>
</dbReference>
<evidence type="ECO:0000313" key="12">
    <source>
        <dbReference type="Proteomes" id="UP000887116"/>
    </source>
</evidence>
<name>A0A8X6GTN5_TRICU</name>
<gene>
    <name evidence="11" type="primary">Lgmn</name>
    <name evidence="11" type="ORF">TNCT_404491</name>
</gene>
<dbReference type="FunFam" id="1.10.132.130:FF:000001">
    <property type="entry name" value="Vacuolar-processing enzyme beta-isozyme"/>
    <property type="match status" value="1"/>
</dbReference>
<dbReference type="Pfam" id="PF01650">
    <property type="entry name" value="Peptidase_C13"/>
    <property type="match status" value="1"/>
</dbReference>
<keyword evidence="6" id="KW-0378">Hydrolase</keyword>
<evidence type="ECO:0000256" key="7">
    <source>
        <dbReference type="ARBA" id="ARBA00022807"/>
    </source>
</evidence>
<protein>
    <recommendedName>
        <fullName evidence="3">legumain</fullName>
        <ecNumber evidence="3">3.4.22.34</ecNumber>
    </recommendedName>
</protein>
<evidence type="ECO:0000259" key="10">
    <source>
        <dbReference type="Pfam" id="PF20985"/>
    </source>
</evidence>
<feature type="active site" evidence="8">
    <location>
        <position position="156"/>
    </location>
</feature>
<dbReference type="EC" id="3.4.22.34" evidence="3"/>
<evidence type="ECO:0000256" key="5">
    <source>
        <dbReference type="ARBA" id="ARBA00022729"/>
    </source>
</evidence>
<dbReference type="OrthoDB" id="9995590at2759"/>
<evidence type="ECO:0000256" key="1">
    <source>
        <dbReference type="ARBA" id="ARBA00000810"/>
    </source>
</evidence>
<dbReference type="PANTHER" id="PTHR12000">
    <property type="entry name" value="HEMOGLOBINASE FAMILY MEMBER"/>
    <property type="match status" value="1"/>
</dbReference>
<dbReference type="InterPro" id="IPR046427">
    <property type="entry name" value="Legumain_prodom_sf"/>
</dbReference>
<proteinExistence type="inferred from homology"/>
<dbReference type="PIRSF" id="PIRSF500139">
    <property type="entry name" value="AE"/>
    <property type="match status" value="1"/>
</dbReference>
<keyword evidence="5 9" id="KW-0732">Signal</keyword>